<feature type="compositionally biased region" description="Basic and acidic residues" evidence="1">
    <location>
        <begin position="95"/>
        <end position="106"/>
    </location>
</feature>
<evidence type="ECO:0000256" key="1">
    <source>
        <dbReference type="SAM" id="MobiDB-lite"/>
    </source>
</evidence>
<proteinExistence type="predicted"/>
<dbReference type="EMBL" id="BGZK01000611">
    <property type="protein sequence ID" value="GBP52855.1"/>
    <property type="molecule type" value="Genomic_DNA"/>
</dbReference>
<sequence>MNPVYFASDWNESRWRHSPSGVELVLRPLHEEQARKDVYEDPLDPRRHAVRLRRSEVDVEHHHGHADAEINSRVYTLSPSHWSGAGSELPATGIHDVDDNVRDRRGLRALRTKERVV</sequence>
<evidence type="ECO:0000313" key="2">
    <source>
        <dbReference type="EMBL" id="GBP52855.1"/>
    </source>
</evidence>
<evidence type="ECO:0000313" key="3">
    <source>
        <dbReference type="Proteomes" id="UP000299102"/>
    </source>
</evidence>
<gene>
    <name evidence="2" type="ORF">EVAR_39019_1</name>
</gene>
<dbReference type="AlphaFoldDB" id="A0A4C1WRU9"/>
<comment type="caution">
    <text evidence="2">The sequence shown here is derived from an EMBL/GenBank/DDBJ whole genome shotgun (WGS) entry which is preliminary data.</text>
</comment>
<organism evidence="2 3">
    <name type="scientific">Eumeta variegata</name>
    <name type="common">Bagworm moth</name>
    <name type="synonym">Eumeta japonica</name>
    <dbReference type="NCBI Taxonomy" id="151549"/>
    <lineage>
        <taxon>Eukaryota</taxon>
        <taxon>Metazoa</taxon>
        <taxon>Ecdysozoa</taxon>
        <taxon>Arthropoda</taxon>
        <taxon>Hexapoda</taxon>
        <taxon>Insecta</taxon>
        <taxon>Pterygota</taxon>
        <taxon>Neoptera</taxon>
        <taxon>Endopterygota</taxon>
        <taxon>Lepidoptera</taxon>
        <taxon>Glossata</taxon>
        <taxon>Ditrysia</taxon>
        <taxon>Tineoidea</taxon>
        <taxon>Psychidae</taxon>
        <taxon>Oiketicinae</taxon>
        <taxon>Eumeta</taxon>
    </lineage>
</organism>
<name>A0A4C1WRU9_EUMVA</name>
<reference evidence="2 3" key="1">
    <citation type="journal article" date="2019" name="Commun. Biol.">
        <title>The bagworm genome reveals a unique fibroin gene that provides high tensile strength.</title>
        <authorList>
            <person name="Kono N."/>
            <person name="Nakamura H."/>
            <person name="Ohtoshi R."/>
            <person name="Tomita M."/>
            <person name="Numata K."/>
            <person name="Arakawa K."/>
        </authorList>
    </citation>
    <scope>NUCLEOTIDE SEQUENCE [LARGE SCALE GENOMIC DNA]</scope>
</reference>
<protein>
    <submittedName>
        <fullName evidence="2">Uncharacterized protein</fullName>
    </submittedName>
</protein>
<accession>A0A4C1WRU9</accession>
<feature type="region of interest" description="Disordered" evidence="1">
    <location>
        <begin position="81"/>
        <end position="106"/>
    </location>
</feature>
<dbReference type="Proteomes" id="UP000299102">
    <property type="component" value="Unassembled WGS sequence"/>
</dbReference>
<keyword evidence="3" id="KW-1185">Reference proteome</keyword>